<dbReference type="STRING" id="394096.DB31_2730"/>
<organism evidence="1 2">
    <name type="scientific">Hyalangium minutum</name>
    <dbReference type="NCBI Taxonomy" id="394096"/>
    <lineage>
        <taxon>Bacteria</taxon>
        <taxon>Pseudomonadati</taxon>
        <taxon>Myxococcota</taxon>
        <taxon>Myxococcia</taxon>
        <taxon>Myxococcales</taxon>
        <taxon>Cystobacterineae</taxon>
        <taxon>Archangiaceae</taxon>
        <taxon>Hyalangium</taxon>
    </lineage>
</organism>
<keyword evidence="1" id="KW-0449">Lipoprotein</keyword>
<proteinExistence type="predicted"/>
<dbReference type="Proteomes" id="UP000028725">
    <property type="component" value="Unassembled WGS sequence"/>
</dbReference>
<sequence>MMQGLSGMESKLMKRLWFAAILAASVTACVEGNNPVQLVSAIPLSPENCDLGSVSLIKGTLNFNAGTSYRMAFTLFSPLETATGGTANPVGFYAEEVLLSYETKNPKVSLSDESTPIYFAVPAGADASESYIQVNLIGSEARKKLDTAVPTAPDFMTVLATVKLKGKLPSGKQVETNEVTYPIDITRDRGCEAGSVPVQADPEGAPCGYPGQDLFFNTFNCVPAGG</sequence>
<dbReference type="EMBL" id="JMCB01000017">
    <property type="protein sequence ID" value="KFE63612.1"/>
    <property type="molecule type" value="Genomic_DNA"/>
</dbReference>
<name>A0A085W7E9_9BACT</name>
<dbReference type="AlphaFoldDB" id="A0A085W7E9"/>
<evidence type="ECO:0000313" key="1">
    <source>
        <dbReference type="EMBL" id="KFE63612.1"/>
    </source>
</evidence>
<evidence type="ECO:0000313" key="2">
    <source>
        <dbReference type="Proteomes" id="UP000028725"/>
    </source>
</evidence>
<reference evidence="1 2" key="1">
    <citation type="submission" date="2014-04" db="EMBL/GenBank/DDBJ databases">
        <title>Genome assembly of Hyalangium minutum DSM 14724.</title>
        <authorList>
            <person name="Sharma G."/>
            <person name="Subramanian S."/>
        </authorList>
    </citation>
    <scope>NUCLEOTIDE SEQUENCE [LARGE SCALE GENOMIC DNA]</scope>
    <source>
        <strain evidence="1 2">DSM 14724</strain>
    </source>
</reference>
<comment type="caution">
    <text evidence="1">The sequence shown here is derived from an EMBL/GenBank/DDBJ whole genome shotgun (WGS) entry which is preliminary data.</text>
</comment>
<protein>
    <submittedName>
        <fullName evidence="1">Putative lipoprotein</fullName>
    </submittedName>
</protein>
<keyword evidence="2" id="KW-1185">Reference proteome</keyword>
<accession>A0A085W7E9</accession>
<gene>
    <name evidence="1" type="ORF">DB31_2730</name>
</gene>